<dbReference type="InterPro" id="IPR011032">
    <property type="entry name" value="GroES-like_sf"/>
</dbReference>
<dbReference type="RefSeq" id="WP_230220636.1">
    <property type="nucleotide sequence ID" value="NZ_JAJKFT010000010.1"/>
</dbReference>
<organism evidence="5 6">
    <name type="scientific">Blastopirellula sediminis</name>
    <dbReference type="NCBI Taxonomy" id="2894196"/>
    <lineage>
        <taxon>Bacteria</taxon>
        <taxon>Pseudomonadati</taxon>
        <taxon>Planctomycetota</taxon>
        <taxon>Planctomycetia</taxon>
        <taxon>Pirellulales</taxon>
        <taxon>Pirellulaceae</taxon>
        <taxon>Blastopirellula</taxon>
    </lineage>
</organism>
<comment type="function">
    <text evidence="3 4">Together with the chaperonin GroEL, plays an essential role in assisting protein folding. The GroEL-GroES system forms a nano-cage that allows encapsulation of the non-native substrate proteins and provides a physical environment optimized to promote and accelerate protein folding. GroES binds to the apical surface of the GroEL ring, thereby capping the opening of the GroEL channel.</text>
</comment>
<dbReference type="GO" id="GO:0051087">
    <property type="term" value="F:protein-folding chaperone binding"/>
    <property type="evidence" value="ECO:0007669"/>
    <property type="project" value="TreeGrafter"/>
</dbReference>
<dbReference type="SUPFAM" id="SSF50129">
    <property type="entry name" value="GroES-like"/>
    <property type="match status" value="1"/>
</dbReference>
<dbReference type="NCBIfam" id="NF001533">
    <property type="entry name" value="PRK00364.2-4"/>
    <property type="match status" value="1"/>
</dbReference>
<dbReference type="FunFam" id="2.30.33.40:FF:000001">
    <property type="entry name" value="10 kDa chaperonin"/>
    <property type="match status" value="1"/>
</dbReference>
<dbReference type="NCBIfam" id="NF001527">
    <property type="entry name" value="PRK00364.1-2"/>
    <property type="match status" value="1"/>
</dbReference>
<dbReference type="SMART" id="SM00883">
    <property type="entry name" value="Cpn10"/>
    <property type="match status" value="1"/>
</dbReference>
<evidence type="ECO:0000256" key="2">
    <source>
        <dbReference type="ARBA" id="ARBA00023186"/>
    </source>
</evidence>
<comment type="subcellular location">
    <subcellularLocation>
        <location evidence="3">Cytoplasm</location>
    </subcellularLocation>
</comment>
<evidence type="ECO:0000313" key="5">
    <source>
        <dbReference type="EMBL" id="MCC9629933.1"/>
    </source>
</evidence>
<protein>
    <recommendedName>
        <fullName evidence="3">Co-chaperonin GroES</fullName>
    </recommendedName>
    <alternativeName>
        <fullName evidence="3">10 kDa chaperonin</fullName>
    </alternativeName>
    <alternativeName>
        <fullName evidence="3">Chaperonin-10</fullName>
        <shortName evidence="3">Cpn10</shortName>
    </alternativeName>
</protein>
<dbReference type="InterPro" id="IPR037124">
    <property type="entry name" value="Chaperonin_GroES_sf"/>
</dbReference>
<evidence type="ECO:0000256" key="3">
    <source>
        <dbReference type="HAMAP-Rule" id="MF_00580"/>
    </source>
</evidence>
<dbReference type="PANTHER" id="PTHR10772:SF58">
    <property type="entry name" value="CO-CHAPERONIN GROES"/>
    <property type="match status" value="1"/>
</dbReference>
<dbReference type="Gene3D" id="2.30.33.40">
    <property type="entry name" value="GroES chaperonin"/>
    <property type="match status" value="1"/>
</dbReference>
<comment type="similarity">
    <text evidence="1 3 4">Belongs to the GroES chaperonin family.</text>
</comment>
<comment type="subunit">
    <text evidence="3">Heptamer of 7 subunits arranged in a ring. Interacts with the chaperonin GroEL.</text>
</comment>
<dbReference type="GO" id="GO:0005524">
    <property type="term" value="F:ATP binding"/>
    <property type="evidence" value="ECO:0007669"/>
    <property type="project" value="InterPro"/>
</dbReference>
<dbReference type="CDD" id="cd00320">
    <property type="entry name" value="cpn10"/>
    <property type="match status" value="1"/>
</dbReference>
<dbReference type="NCBIfam" id="NF001531">
    <property type="entry name" value="PRK00364.2-2"/>
    <property type="match status" value="1"/>
</dbReference>
<keyword evidence="6" id="KW-1185">Reference proteome</keyword>
<dbReference type="Proteomes" id="UP001139103">
    <property type="component" value="Unassembled WGS sequence"/>
</dbReference>
<name>A0A9X1MMM1_9BACT</name>
<dbReference type="PANTHER" id="PTHR10772">
    <property type="entry name" value="10 KDA HEAT SHOCK PROTEIN"/>
    <property type="match status" value="1"/>
</dbReference>
<comment type="caution">
    <text evidence="5">The sequence shown here is derived from an EMBL/GenBank/DDBJ whole genome shotgun (WGS) entry which is preliminary data.</text>
</comment>
<dbReference type="GO" id="GO:0044183">
    <property type="term" value="F:protein folding chaperone"/>
    <property type="evidence" value="ECO:0007669"/>
    <property type="project" value="InterPro"/>
</dbReference>
<gene>
    <name evidence="3" type="primary">groES</name>
    <name evidence="3" type="synonym">groS</name>
    <name evidence="5" type="ORF">LOC68_16195</name>
</gene>
<proteinExistence type="inferred from homology"/>
<keyword evidence="3" id="KW-0963">Cytoplasm</keyword>
<dbReference type="HAMAP" id="MF_00580">
    <property type="entry name" value="CH10"/>
    <property type="match status" value="1"/>
</dbReference>
<dbReference type="GO" id="GO:0046872">
    <property type="term" value="F:metal ion binding"/>
    <property type="evidence" value="ECO:0007669"/>
    <property type="project" value="TreeGrafter"/>
</dbReference>
<dbReference type="PRINTS" id="PR00297">
    <property type="entry name" value="CHAPERONIN10"/>
</dbReference>
<accession>A0A9X1MMM1</accession>
<reference evidence="5" key="1">
    <citation type="submission" date="2021-11" db="EMBL/GenBank/DDBJ databases">
        <title>Genome sequence.</title>
        <authorList>
            <person name="Sun Q."/>
        </authorList>
    </citation>
    <scope>NUCLEOTIDE SEQUENCE</scope>
    <source>
        <strain evidence="5">JC732</strain>
    </source>
</reference>
<evidence type="ECO:0000313" key="6">
    <source>
        <dbReference type="Proteomes" id="UP001139103"/>
    </source>
</evidence>
<dbReference type="AlphaFoldDB" id="A0A9X1MMM1"/>
<dbReference type="GO" id="GO:0051082">
    <property type="term" value="F:unfolded protein binding"/>
    <property type="evidence" value="ECO:0007669"/>
    <property type="project" value="TreeGrafter"/>
</dbReference>
<dbReference type="InterPro" id="IPR020818">
    <property type="entry name" value="Chaperonin_GroES"/>
</dbReference>
<keyword evidence="2 3" id="KW-0143">Chaperone</keyword>
<dbReference type="GO" id="GO:0005737">
    <property type="term" value="C:cytoplasm"/>
    <property type="evidence" value="ECO:0007669"/>
    <property type="project" value="UniProtKB-SubCell"/>
</dbReference>
<dbReference type="EMBL" id="JAJKFT010000010">
    <property type="protein sequence ID" value="MCC9629933.1"/>
    <property type="molecule type" value="Genomic_DNA"/>
</dbReference>
<dbReference type="Pfam" id="PF00166">
    <property type="entry name" value="Cpn10"/>
    <property type="match status" value="1"/>
</dbReference>
<evidence type="ECO:0000256" key="1">
    <source>
        <dbReference type="ARBA" id="ARBA00006975"/>
    </source>
</evidence>
<evidence type="ECO:0000256" key="4">
    <source>
        <dbReference type="RuleBase" id="RU000535"/>
    </source>
</evidence>
<sequence>MKIVPLGDNLVVKRLDAEETTAGGIVLPNSAQEKPKQGRVLSVGDGRLLSDGKRAGHDVKEGDRVLFSSWAGTEIKIGDQELLIMSEAEILAVLE</sequence>